<dbReference type="PANTHER" id="PTHR30563:SF0">
    <property type="entry name" value="DNA RECOMBINATION PROTEIN RMUC"/>
    <property type="match status" value="1"/>
</dbReference>
<name>A0ABN7UZV4_GIGMA</name>
<dbReference type="Pfam" id="PF02646">
    <property type="entry name" value="RmuC"/>
    <property type="match status" value="1"/>
</dbReference>
<evidence type="ECO:0000256" key="2">
    <source>
        <dbReference type="ARBA" id="ARBA00023172"/>
    </source>
</evidence>
<keyword evidence="4" id="KW-1133">Transmembrane helix</keyword>
<accession>A0ABN7UZV4</accession>
<dbReference type="Proteomes" id="UP000789901">
    <property type="component" value="Unassembled WGS sequence"/>
</dbReference>
<feature type="region of interest" description="Disordered" evidence="3">
    <location>
        <begin position="268"/>
        <end position="301"/>
    </location>
</feature>
<organism evidence="5 6">
    <name type="scientific">Gigaspora margarita</name>
    <dbReference type="NCBI Taxonomy" id="4874"/>
    <lineage>
        <taxon>Eukaryota</taxon>
        <taxon>Fungi</taxon>
        <taxon>Fungi incertae sedis</taxon>
        <taxon>Mucoromycota</taxon>
        <taxon>Glomeromycotina</taxon>
        <taxon>Glomeromycetes</taxon>
        <taxon>Diversisporales</taxon>
        <taxon>Gigasporaceae</taxon>
        <taxon>Gigaspora</taxon>
    </lineage>
</organism>
<evidence type="ECO:0000256" key="4">
    <source>
        <dbReference type="SAM" id="Phobius"/>
    </source>
</evidence>
<protein>
    <submittedName>
        <fullName evidence="5">38909_t:CDS:1</fullName>
    </submittedName>
</protein>
<evidence type="ECO:0000313" key="5">
    <source>
        <dbReference type="EMBL" id="CAG8707793.1"/>
    </source>
</evidence>
<keyword evidence="4" id="KW-0812">Transmembrane</keyword>
<evidence type="ECO:0000313" key="6">
    <source>
        <dbReference type="Proteomes" id="UP000789901"/>
    </source>
</evidence>
<proteinExistence type="predicted"/>
<feature type="transmembrane region" description="Helical" evidence="4">
    <location>
        <begin position="6"/>
        <end position="22"/>
    </location>
</feature>
<comment type="caution">
    <text evidence="5">The sequence shown here is derived from an EMBL/GenBank/DDBJ whole genome shotgun (WGS) entry which is preliminary data.</text>
</comment>
<gene>
    <name evidence="5" type="ORF">GMARGA_LOCUS12558</name>
</gene>
<dbReference type="InterPro" id="IPR003798">
    <property type="entry name" value="DNA_recombination_RmuC"/>
</dbReference>
<dbReference type="EMBL" id="CAJVQB010007706">
    <property type="protein sequence ID" value="CAG8707793.1"/>
    <property type="molecule type" value="Genomic_DNA"/>
</dbReference>
<dbReference type="PANTHER" id="PTHR30563">
    <property type="entry name" value="DNA RECOMBINATION PROTEIN RMUC"/>
    <property type="match status" value="1"/>
</dbReference>
<keyword evidence="2" id="KW-0233">DNA recombination</keyword>
<evidence type="ECO:0000256" key="1">
    <source>
        <dbReference type="ARBA" id="ARBA00023054"/>
    </source>
</evidence>
<keyword evidence="6" id="KW-1185">Reference proteome</keyword>
<reference evidence="5 6" key="1">
    <citation type="submission" date="2021-06" db="EMBL/GenBank/DDBJ databases">
        <authorList>
            <person name="Kallberg Y."/>
            <person name="Tangrot J."/>
            <person name="Rosling A."/>
        </authorList>
    </citation>
    <scope>NUCLEOTIDE SEQUENCE [LARGE SCALE GENOMIC DNA]</scope>
    <source>
        <strain evidence="5 6">120-4 pot B 10/14</strain>
    </source>
</reference>
<evidence type="ECO:0000256" key="3">
    <source>
        <dbReference type="SAM" id="MobiDB-lite"/>
    </source>
</evidence>
<sequence>MFLELTIILLTLTILFLSYLLYQQKQKDKQEINTLSTQLKTSSTEIQTLKELILTTFADDKATIQTRFDYLDKSFSELNKVFISSKRGMLGNSYLNELLGIILPKDSQVYQLEFTLKKLTEKGDGLRVDAIIFGPEGKNNLAIDSKFPLDNYLLMIDESKEQSIREQAQKDFQSDLKKHVDKTSLYLSEEDSIYQVVMFIPSDAIYLMINELRFYQVIEQALAKKAYLEIAKEFKVSKSLTTSIKKVSEFETTVAKIIKKNEDLMKMSPEDKSIIPEGENITNQPLNPSKELPEENLSPED</sequence>
<keyword evidence="4" id="KW-0472">Membrane</keyword>
<keyword evidence="1" id="KW-0175">Coiled coil</keyword>